<evidence type="ECO:0000256" key="1">
    <source>
        <dbReference type="SAM" id="SignalP"/>
    </source>
</evidence>
<dbReference type="Pfam" id="PF13715">
    <property type="entry name" value="CarbopepD_reg_2"/>
    <property type="match status" value="1"/>
</dbReference>
<proteinExistence type="predicted"/>
<dbReference type="GO" id="GO:0004180">
    <property type="term" value="F:carboxypeptidase activity"/>
    <property type="evidence" value="ECO:0007669"/>
    <property type="project" value="UniProtKB-KW"/>
</dbReference>
<dbReference type="SUPFAM" id="SSF49464">
    <property type="entry name" value="Carboxypeptidase regulatory domain-like"/>
    <property type="match status" value="1"/>
</dbReference>
<feature type="signal peptide" evidence="1">
    <location>
        <begin position="1"/>
        <end position="17"/>
    </location>
</feature>
<dbReference type="AlphaFoldDB" id="A0A328WP25"/>
<reference evidence="2 3" key="1">
    <citation type="submission" date="2018-06" db="EMBL/GenBank/DDBJ databases">
        <title>Genomic Encyclopedia of Type Strains, Phase III (KMG-III): the genomes of soil and plant-associated and newly described type strains.</title>
        <authorList>
            <person name="Whitman W."/>
        </authorList>
    </citation>
    <scope>NUCLEOTIDE SEQUENCE [LARGE SCALE GENOMIC DNA]</scope>
    <source>
        <strain evidence="2 3">CGMCC 1.12504</strain>
    </source>
</reference>
<evidence type="ECO:0000313" key="3">
    <source>
        <dbReference type="Proteomes" id="UP000249518"/>
    </source>
</evidence>
<dbReference type="OrthoDB" id="603275at2"/>
<keyword evidence="2" id="KW-0121">Carboxypeptidase</keyword>
<keyword evidence="2" id="KW-0645">Protease</keyword>
<dbReference type="InterPro" id="IPR008969">
    <property type="entry name" value="CarboxyPept-like_regulatory"/>
</dbReference>
<feature type="chain" id="PRO_5016320455" evidence="1">
    <location>
        <begin position="18"/>
        <end position="881"/>
    </location>
</feature>
<keyword evidence="1" id="KW-0732">Signal</keyword>
<gene>
    <name evidence="2" type="ORF">B0I10_10671</name>
</gene>
<protein>
    <submittedName>
        <fullName evidence="2">Carboxypeptidase-like protein</fullName>
    </submittedName>
</protein>
<accession>A0A328WP25</accession>
<organism evidence="2 3">
    <name type="scientific">Flavobacterium lacus</name>
    <dbReference type="NCBI Taxonomy" id="1353778"/>
    <lineage>
        <taxon>Bacteria</taxon>
        <taxon>Pseudomonadati</taxon>
        <taxon>Bacteroidota</taxon>
        <taxon>Flavobacteriia</taxon>
        <taxon>Flavobacteriales</taxon>
        <taxon>Flavobacteriaceae</taxon>
        <taxon>Flavobacterium</taxon>
    </lineage>
</organism>
<dbReference type="Gene3D" id="2.60.40.1120">
    <property type="entry name" value="Carboxypeptidase-like, regulatory domain"/>
    <property type="match status" value="1"/>
</dbReference>
<dbReference type="EMBL" id="QLSV01000006">
    <property type="protein sequence ID" value="RAR48070.1"/>
    <property type="molecule type" value="Genomic_DNA"/>
</dbReference>
<dbReference type="Proteomes" id="UP000249518">
    <property type="component" value="Unassembled WGS sequence"/>
</dbReference>
<dbReference type="SUPFAM" id="SSF56935">
    <property type="entry name" value="Porins"/>
    <property type="match status" value="1"/>
</dbReference>
<name>A0A328WP25_9FLAO</name>
<sequence length="881" mass="101158">MIKFLFFLFFLFNNAYSQTLTGKVTDSLDNPLESANVIAKPLQQNASIKFAIADNKGRYKLELEKDVRYEIRVSYIGFVEETFIYEPNSEIKTYDFKLKPTGIDLKEVIINHKYEPIVIKKDTLVYDVKAFTTGNERKLKDQLEKLPGVEVDKDGGVTVQGKRVTKFLVENKSFFGGGTKLGVENIPADAVDKVEVIDNFNEVGFLKQVSDSEDLAMNIKLKEDKKKFVFGDVEAGAGNDSYHLLHAALFYYSPKTNLSFIGDINNIGKQTFTFQDLMRFQGGVSSFISGRKSLTNLYSFTSENKDVVENKSQFAALNFSHELSTKLDVSGFALFSKLFTATQNETALEYLQTETLETRTQNGNNRSLLGLGNVKLDYTPNKDEKWYYNAQYQSSANDAFSLLNSVSLNNQNTFETLREADNSSVKQYTEWHKSISKNHTTTLVVNHAYENNVPQNQWLTNQPFLAGLIPLEEDENYQIAQLKKVKSNSVDALFKHYWILNNFNHIYTNVGNNFGTTALQTSERQFLSNGTINDFAENGFGNDIDYRLNDAFVGIEYKFKIGKWTNKPGIYGHWYQLKTKQFEQDVMHSTFLLQPQFNSEYEFNQSESLRFNYRLVNQFPEASQLAERFTLQSYNSVFRGNALLNNERYHSAMLNYSKMSMYRGLMVNAFANWNKKVRTLRNTVELDGINQFTMPILTDNPETNFRVGGSVSKKIYRFNLRLNTSLSWFDYIQEVNGIETANSRNNQNIGVELRTAHKSWPFVKVGFTKGFNTFSGITSSKFETNQFSAEIDHEIIKNISFKADYEAFTNLNFTNPNTFFEIANASVTYQKKNSPFGFEFMVSNLLNNQTINQNSFSDFLISEQTTFILPRIFQFVVRYKL</sequence>
<dbReference type="RefSeq" id="WP_112085903.1">
    <property type="nucleotide sequence ID" value="NZ_QLSV01000006.1"/>
</dbReference>
<comment type="caution">
    <text evidence="2">The sequence shown here is derived from an EMBL/GenBank/DDBJ whole genome shotgun (WGS) entry which is preliminary data.</text>
</comment>
<evidence type="ECO:0000313" key="2">
    <source>
        <dbReference type="EMBL" id="RAR48070.1"/>
    </source>
</evidence>
<keyword evidence="3" id="KW-1185">Reference proteome</keyword>
<keyword evidence="2" id="KW-0378">Hydrolase</keyword>